<keyword evidence="8" id="KW-0677">Repeat</keyword>
<dbReference type="PROSITE" id="PS50919">
    <property type="entry name" value="MIR"/>
    <property type="match status" value="3"/>
</dbReference>
<comment type="pathway">
    <text evidence="2 14">Protein modification; protein glycosylation.</text>
</comment>
<feature type="transmembrane region" description="Helical" evidence="14">
    <location>
        <begin position="729"/>
        <end position="747"/>
    </location>
</feature>
<keyword evidence="6 14" id="KW-0808">Transferase</keyword>
<dbReference type="PANTHER" id="PTHR10050:SF46">
    <property type="entry name" value="PROTEIN O-MANNOSYL-TRANSFERASE 2"/>
    <property type="match status" value="1"/>
</dbReference>
<dbReference type="InterPro" id="IPR027005">
    <property type="entry name" value="PMT-like"/>
</dbReference>
<dbReference type="PANTHER" id="PTHR10050">
    <property type="entry name" value="DOLICHYL-PHOSPHATE-MANNOSE--PROTEIN MANNOSYLTRANSFERASE"/>
    <property type="match status" value="1"/>
</dbReference>
<dbReference type="GO" id="GO:0004169">
    <property type="term" value="F:dolichyl-phosphate-mannose-protein mannosyltransferase activity"/>
    <property type="evidence" value="ECO:0007669"/>
    <property type="project" value="UniProtKB-UniRule"/>
</dbReference>
<evidence type="ECO:0000256" key="3">
    <source>
        <dbReference type="ARBA" id="ARBA00007222"/>
    </source>
</evidence>
<feature type="transmembrane region" description="Helical" evidence="14">
    <location>
        <begin position="214"/>
        <end position="235"/>
    </location>
</feature>
<feature type="transmembrane region" description="Helical" evidence="14">
    <location>
        <begin position="165"/>
        <end position="185"/>
    </location>
</feature>
<feature type="transmembrane region" description="Helical" evidence="14">
    <location>
        <begin position="674"/>
        <end position="692"/>
    </location>
</feature>
<feature type="region of interest" description="Disordered" evidence="15">
    <location>
        <begin position="15"/>
        <end position="34"/>
    </location>
</feature>
<dbReference type="Pfam" id="PF16192">
    <property type="entry name" value="PMT_4TMC"/>
    <property type="match status" value="1"/>
</dbReference>
<comment type="catalytic activity">
    <reaction evidence="12 14">
        <text>a di-trans,poly-cis-dolichyl beta-D-mannosyl phosphate + L-threonyl-[protein] = 3-O-(alpha-D-mannosyl)-L-threonyl-[protein] + a di-trans,poly-cis-dolichyl phosphate + H(+)</text>
        <dbReference type="Rhea" id="RHEA:53396"/>
        <dbReference type="Rhea" id="RHEA-COMP:11060"/>
        <dbReference type="Rhea" id="RHEA-COMP:13547"/>
        <dbReference type="Rhea" id="RHEA-COMP:19498"/>
        <dbReference type="Rhea" id="RHEA-COMP:19501"/>
        <dbReference type="ChEBI" id="CHEBI:15378"/>
        <dbReference type="ChEBI" id="CHEBI:30013"/>
        <dbReference type="ChEBI" id="CHEBI:57683"/>
        <dbReference type="ChEBI" id="CHEBI:58211"/>
        <dbReference type="ChEBI" id="CHEBI:137323"/>
        <dbReference type="EC" id="2.4.1.109"/>
    </reaction>
</comment>
<gene>
    <name evidence="17" type="primary">PMT2_4</name>
    <name evidence="17" type="ORF">LPJ64_002783</name>
</gene>
<comment type="similarity">
    <text evidence="3 14">Belongs to the glycosyltransferase 39 family.</text>
</comment>
<comment type="subcellular location">
    <subcellularLocation>
        <location evidence="1 14">Endoplasmic reticulum membrane</location>
        <topology evidence="1 14">Multi-pass membrane protein</topology>
    </subcellularLocation>
</comment>
<keyword evidence="9 14" id="KW-0256">Endoplasmic reticulum</keyword>
<dbReference type="InterPro" id="IPR036300">
    <property type="entry name" value="MIR_dom_sf"/>
</dbReference>
<comment type="catalytic activity">
    <reaction evidence="13 14">
        <text>a di-trans,poly-cis-dolichyl beta-D-mannosyl phosphate + L-seryl-[protein] = 3-O-(alpha-D-mannosyl)-L-seryl-[protein] + a di-trans,poly-cis-dolichyl phosphate + H(+)</text>
        <dbReference type="Rhea" id="RHEA:17377"/>
        <dbReference type="Rhea" id="RHEA-COMP:9863"/>
        <dbReference type="Rhea" id="RHEA-COMP:13546"/>
        <dbReference type="Rhea" id="RHEA-COMP:19498"/>
        <dbReference type="Rhea" id="RHEA-COMP:19501"/>
        <dbReference type="ChEBI" id="CHEBI:15378"/>
        <dbReference type="ChEBI" id="CHEBI:29999"/>
        <dbReference type="ChEBI" id="CHEBI:57683"/>
        <dbReference type="ChEBI" id="CHEBI:58211"/>
        <dbReference type="ChEBI" id="CHEBI:137321"/>
        <dbReference type="EC" id="2.4.1.109"/>
    </reaction>
</comment>
<proteinExistence type="inferred from homology"/>
<feature type="transmembrane region" description="Helical" evidence="14">
    <location>
        <begin position="632"/>
        <end position="653"/>
    </location>
</feature>
<evidence type="ECO:0000256" key="9">
    <source>
        <dbReference type="ARBA" id="ARBA00022824"/>
    </source>
</evidence>
<dbReference type="InterPro" id="IPR003342">
    <property type="entry name" value="ArnT-like_N"/>
</dbReference>
<feature type="transmembrane region" description="Helical" evidence="14">
    <location>
        <begin position="270"/>
        <end position="289"/>
    </location>
</feature>
<feature type="domain" description="MIR" evidence="16">
    <location>
        <begin position="428"/>
        <end position="487"/>
    </location>
</feature>
<comment type="function">
    <text evidence="14">Transfers mannose from Dol-P-mannose to Ser or Thr residues on proteins.</text>
</comment>
<evidence type="ECO:0000259" key="16">
    <source>
        <dbReference type="PROSITE" id="PS50919"/>
    </source>
</evidence>
<dbReference type="InterPro" id="IPR032421">
    <property type="entry name" value="PMT_4TMC"/>
</dbReference>
<dbReference type="Pfam" id="PF02815">
    <property type="entry name" value="MIR"/>
    <property type="match status" value="1"/>
</dbReference>
<evidence type="ECO:0000256" key="4">
    <source>
        <dbReference type="ARBA" id="ARBA00012839"/>
    </source>
</evidence>
<feature type="transmembrane region" description="Helical" evidence="14">
    <location>
        <begin position="698"/>
        <end position="717"/>
    </location>
</feature>
<feature type="domain" description="MIR" evidence="16">
    <location>
        <begin position="496"/>
        <end position="553"/>
    </location>
</feature>
<protein>
    <recommendedName>
        <fullName evidence="4 14">Dolichyl-phosphate-mannose--protein mannosyltransferase</fullName>
        <ecNumber evidence="4 14">2.4.1.109</ecNumber>
    </recommendedName>
</protein>
<dbReference type="Proteomes" id="UP001145021">
    <property type="component" value="Unassembled WGS sequence"/>
</dbReference>
<dbReference type="GO" id="GO:0005789">
    <property type="term" value="C:endoplasmic reticulum membrane"/>
    <property type="evidence" value="ECO:0007669"/>
    <property type="project" value="UniProtKB-SubCell"/>
</dbReference>
<dbReference type="Pfam" id="PF02366">
    <property type="entry name" value="PMT"/>
    <property type="match status" value="1"/>
</dbReference>
<organism evidence="17 18">
    <name type="scientific">Coemansia asiatica</name>
    <dbReference type="NCBI Taxonomy" id="1052880"/>
    <lineage>
        <taxon>Eukaryota</taxon>
        <taxon>Fungi</taxon>
        <taxon>Fungi incertae sedis</taxon>
        <taxon>Zoopagomycota</taxon>
        <taxon>Kickxellomycotina</taxon>
        <taxon>Kickxellomycetes</taxon>
        <taxon>Kickxellales</taxon>
        <taxon>Kickxellaceae</taxon>
        <taxon>Coemansia</taxon>
    </lineage>
</organism>
<dbReference type="EMBL" id="JANBOH010000095">
    <property type="protein sequence ID" value="KAJ1645666.1"/>
    <property type="molecule type" value="Genomic_DNA"/>
</dbReference>
<accession>A0A9W7XM35</accession>
<sequence length="779" mass="89440">MNDYGPAPPVVFYDQSNSNSNSISGSGGAAGNEKFDDMHLPPKPVGFSAYPLADRIMPDSPIDYPTTRPQRIRWRGASEQTVLIALTLIAAFTKLYRIGRCNRVSWDEAHFGKFGAYYLNRTFYMDVHPPLAKMLVGLSELMAGHNGTFTFKGGHTYPDYVNYRFMRIFNALFGIALTPMSFVIFRQLRIPVHFAAMATLFVTFDNAICVMSRFILLDAPLLAFTALSLTMLACFHRQRAYPFSPLWWRYLLLTGVSLGLVLSAKWVGLFAVALVGFYTVVELFEMFCNAHMPVRAYARHWVARIVALIIIPLFIYSLTFKMHFMILNRYHNSANFMPVGFQVRLRGNPLARQPYDIQTGSYVRLQSNDPGAGYLHSHDHKYPTGSQRQQITGYGYADQNNFWSIDRRMAAGTFKTKDEVDTAAEPIAGPIQDGDLVSMRHNSTNTYLYADMAFTAPISGKYAEISAVSANKDEAKSPSALWIVEIVNPEKRMKDGHIHPLGTPIRLRNLVHNCVLMSTGERLDKDWGWGQSEMACDATAKSDNKHLWTIERHVNKNLKATNMGQHMSSSFLRDFAVLNKHMWLTNNALIPDHDKHNVLESDPITWPFMIYPMRMVGWDDKGIKYLEIGNPLLWWGSAIACLLFPLQILYWLVCWQRGCLKHWRAGEFREYLDGAMMLWGGWVLHYLPFFLMGRVTYLHHYLPALFFGILFLVYQVYHASIWYLKDRGVRRVLYTLTTAIALVFWWFSPLTYGWDKPIRELKGMQWASSWPVYEDRFEL</sequence>
<keyword evidence="11 14" id="KW-0472">Membrane</keyword>
<dbReference type="InterPro" id="IPR016093">
    <property type="entry name" value="MIR_motif"/>
</dbReference>
<feature type="transmembrane region" description="Helical" evidence="14">
    <location>
        <begin position="301"/>
        <end position="320"/>
    </location>
</feature>
<evidence type="ECO:0000313" key="17">
    <source>
        <dbReference type="EMBL" id="KAJ1645666.1"/>
    </source>
</evidence>
<evidence type="ECO:0000256" key="10">
    <source>
        <dbReference type="ARBA" id="ARBA00022989"/>
    </source>
</evidence>
<dbReference type="EC" id="2.4.1.109" evidence="4 14"/>
<comment type="caution">
    <text evidence="17">The sequence shown here is derived from an EMBL/GenBank/DDBJ whole genome shotgun (WGS) entry which is preliminary data.</text>
</comment>
<keyword evidence="10 14" id="KW-1133">Transmembrane helix</keyword>
<evidence type="ECO:0000256" key="8">
    <source>
        <dbReference type="ARBA" id="ARBA00022737"/>
    </source>
</evidence>
<evidence type="ECO:0000256" key="6">
    <source>
        <dbReference type="ARBA" id="ARBA00022679"/>
    </source>
</evidence>
<name>A0A9W7XM35_9FUNG</name>
<evidence type="ECO:0000256" key="13">
    <source>
        <dbReference type="ARBA" id="ARBA00045102"/>
    </source>
</evidence>
<evidence type="ECO:0000256" key="15">
    <source>
        <dbReference type="SAM" id="MobiDB-lite"/>
    </source>
</evidence>
<keyword evidence="5 14" id="KW-0328">Glycosyltransferase</keyword>
<evidence type="ECO:0000256" key="12">
    <source>
        <dbReference type="ARBA" id="ARBA00045085"/>
    </source>
</evidence>
<dbReference type="SMART" id="SM00472">
    <property type="entry name" value="MIR"/>
    <property type="match status" value="3"/>
</dbReference>
<evidence type="ECO:0000256" key="5">
    <source>
        <dbReference type="ARBA" id="ARBA00022676"/>
    </source>
</evidence>
<reference evidence="17" key="1">
    <citation type="submission" date="2022-07" db="EMBL/GenBank/DDBJ databases">
        <title>Phylogenomic reconstructions and comparative analyses of Kickxellomycotina fungi.</title>
        <authorList>
            <person name="Reynolds N.K."/>
            <person name="Stajich J.E."/>
            <person name="Barry K."/>
            <person name="Grigoriev I.V."/>
            <person name="Crous P."/>
            <person name="Smith M.E."/>
        </authorList>
    </citation>
    <scope>NUCLEOTIDE SEQUENCE</scope>
    <source>
        <strain evidence="17">NBRC 105413</strain>
    </source>
</reference>
<evidence type="ECO:0000256" key="7">
    <source>
        <dbReference type="ARBA" id="ARBA00022692"/>
    </source>
</evidence>
<feature type="domain" description="MIR" evidence="16">
    <location>
        <begin position="354"/>
        <end position="408"/>
    </location>
</feature>
<keyword evidence="18" id="KW-1185">Reference proteome</keyword>
<evidence type="ECO:0000313" key="18">
    <source>
        <dbReference type="Proteomes" id="UP001145021"/>
    </source>
</evidence>
<feature type="transmembrane region" description="Helical" evidence="14">
    <location>
        <begin position="247"/>
        <end position="264"/>
    </location>
</feature>
<evidence type="ECO:0000256" key="14">
    <source>
        <dbReference type="RuleBase" id="RU367007"/>
    </source>
</evidence>
<keyword evidence="7 14" id="KW-0812">Transmembrane</keyword>
<evidence type="ECO:0000256" key="2">
    <source>
        <dbReference type="ARBA" id="ARBA00004922"/>
    </source>
</evidence>
<evidence type="ECO:0000256" key="1">
    <source>
        <dbReference type="ARBA" id="ARBA00004477"/>
    </source>
</evidence>
<dbReference type="Gene3D" id="2.80.10.50">
    <property type="match status" value="1"/>
</dbReference>
<dbReference type="CDD" id="cd23276">
    <property type="entry name" value="beta-trefoil_MIR_PMT"/>
    <property type="match status" value="1"/>
</dbReference>
<dbReference type="AlphaFoldDB" id="A0A9W7XM35"/>
<dbReference type="SUPFAM" id="SSF82109">
    <property type="entry name" value="MIR domain"/>
    <property type="match status" value="1"/>
</dbReference>
<evidence type="ECO:0000256" key="11">
    <source>
        <dbReference type="ARBA" id="ARBA00023136"/>
    </source>
</evidence>